<gene>
    <name evidence="5" type="ORF">ACFSAU_04300</name>
</gene>
<accession>A0ABD6BQ12</accession>
<dbReference type="Proteomes" id="UP001597139">
    <property type="component" value="Unassembled WGS sequence"/>
</dbReference>
<dbReference type="Gene3D" id="3.30.428.10">
    <property type="entry name" value="HIT-like"/>
    <property type="match status" value="1"/>
</dbReference>
<dbReference type="GO" id="GO:0032259">
    <property type="term" value="P:methylation"/>
    <property type="evidence" value="ECO:0007669"/>
    <property type="project" value="UniProtKB-KW"/>
</dbReference>
<dbReference type="InterPro" id="IPR036265">
    <property type="entry name" value="HIT-like_sf"/>
</dbReference>
<dbReference type="InterPro" id="IPR001310">
    <property type="entry name" value="Histidine_triad_HIT"/>
</dbReference>
<dbReference type="PROSITE" id="PS51084">
    <property type="entry name" value="HIT_2"/>
    <property type="match status" value="1"/>
</dbReference>
<sequence length="135" mass="14253">MAACEFCSIAAGERDVHVLFDREGVLAFLDENPAREGHAVVMPKSHREELLGVSEAATPGVFEAVDGLAGDLRAVLGTEGFSVFYTSGSLVGSVDHAHVHLVPRADNDDVSLSLDRTALDHADAADLAAAVRDRD</sequence>
<dbReference type="PANTHER" id="PTHR46648:SF1">
    <property type="entry name" value="ADENOSINE 5'-MONOPHOSPHORAMIDASE HNT1"/>
    <property type="match status" value="1"/>
</dbReference>
<evidence type="ECO:0000256" key="1">
    <source>
        <dbReference type="PIRSR" id="PIRSR601310-1"/>
    </source>
</evidence>
<dbReference type="SUPFAM" id="SSF54197">
    <property type="entry name" value="HIT-like"/>
    <property type="match status" value="1"/>
</dbReference>
<evidence type="ECO:0000313" key="6">
    <source>
        <dbReference type="Proteomes" id="UP001597139"/>
    </source>
</evidence>
<evidence type="ECO:0000259" key="4">
    <source>
        <dbReference type="PROSITE" id="PS51084"/>
    </source>
</evidence>
<keyword evidence="5" id="KW-0489">Methyltransferase</keyword>
<keyword evidence="6" id="KW-1185">Reference proteome</keyword>
<proteinExistence type="predicted"/>
<feature type="domain" description="HIT" evidence="4">
    <location>
        <begin position="5"/>
        <end position="112"/>
    </location>
</feature>
<evidence type="ECO:0000256" key="3">
    <source>
        <dbReference type="PROSITE-ProRule" id="PRU00464"/>
    </source>
</evidence>
<dbReference type="AlphaFoldDB" id="A0ABD6BQ12"/>
<organism evidence="5 6">
    <name type="scientific">Halolamina litorea</name>
    <dbReference type="NCBI Taxonomy" id="1515593"/>
    <lineage>
        <taxon>Archaea</taxon>
        <taxon>Methanobacteriati</taxon>
        <taxon>Methanobacteriota</taxon>
        <taxon>Stenosarchaea group</taxon>
        <taxon>Halobacteria</taxon>
        <taxon>Halobacteriales</taxon>
        <taxon>Haloferacaceae</taxon>
    </lineage>
</organism>
<dbReference type="InterPro" id="IPR011146">
    <property type="entry name" value="HIT-like"/>
</dbReference>
<dbReference type="EMBL" id="JBHUCZ010000001">
    <property type="protein sequence ID" value="MFD1566704.1"/>
    <property type="molecule type" value="Genomic_DNA"/>
</dbReference>
<dbReference type="GO" id="GO:0008168">
    <property type="term" value="F:methyltransferase activity"/>
    <property type="evidence" value="ECO:0007669"/>
    <property type="project" value="UniProtKB-KW"/>
</dbReference>
<name>A0ABD6BQ12_9EURY</name>
<feature type="active site" description="Tele-AMP-histidine intermediate" evidence="1">
    <location>
        <position position="98"/>
    </location>
</feature>
<protein>
    <submittedName>
        <fullName evidence="5">HIT family protein</fullName>
        <ecNumber evidence="5">2.1.1.-</ecNumber>
    </submittedName>
</protein>
<reference evidence="5 6" key="1">
    <citation type="journal article" date="2019" name="Int. J. Syst. Evol. Microbiol.">
        <title>The Global Catalogue of Microorganisms (GCM) 10K type strain sequencing project: providing services to taxonomists for standard genome sequencing and annotation.</title>
        <authorList>
            <consortium name="The Broad Institute Genomics Platform"/>
            <consortium name="The Broad Institute Genome Sequencing Center for Infectious Disease"/>
            <person name="Wu L."/>
            <person name="Ma J."/>
        </authorList>
    </citation>
    <scope>NUCLEOTIDE SEQUENCE [LARGE SCALE GENOMIC DNA]</scope>
    <source>
        <strain evidence="5 6">CGMCC 1.12859</strain>
    </source>
</reference>
<dbReference type="Pfam" id="PF01230">
    <property type="entry name" value="HIT"/>
    <property type="match status" value="1"/>
</dbReference>
<evidence type="ECO:0000256" key="2">
    <source>
        <dbReference type="PIRSR" id="PIRSR601310-3"/>
    </source>
</evidence>
<dbReference type="RefSeq" id="WP_267645998.1">
    <property type="nucleotide sequence ID" value="NZ_JANHGR010000001.1"/>
</dbReference>
<comment type="caution">
    <text evidence="5">The sequence shown here is derived from an EMBL/GenBank/DDBJ whole genome shotgun (WGS) entry which is preliminary data.</text>
</comment>
<dbReference type="EC" id="2.1.1.-" evidence="5"/>
<evidence type="ECO:0000313" key="5">
    <source>
        <dbReference type="EMBL" id="MFD1566704.1"/>
    </source>
</evidence>
<feature type="short sequence motif" description="Histidine triad motif" evidence="2 3">
    <location>
        <begin position="96"/>
        <end position="100"/>
    </location>
</feature>
<dbReference type="PRINTS" id="PR00332">
    <property type="entry name" value="HISTRIAD"/>
</dbReference>
<dbReference type="PANTHER" id="PTHR46648">
    <property type="entry name" value="HIT FAMILY PROTEIN 1"/>
    <property type="match status" value="1"/>
</dbReference>
<keyword evidence="5" id="KW-0808">Transferase</keyword>